<dbReference type="Pfam" id="PF08449">
    <property type="entry name" value="UAA"/>
    <property type="match status" value="1"/>
</dbReference>
<feature type="transmembrane region" description="Helical" evidence="6">
    <location>
        <begin position="302"/>
        <end position="323"/>
    </location>
</feature>
<evidence type="ECO:0000256" key="7">
    <source>
        <dbReference type="SAM" id="SignalP"/>
    </source>
</evidence>
<evidence type="ECO:0000256" key="6">
    <source>
        <dbReference type="SAM" id="Phobius"/>
    </source>
</evidence>
<dbReference type="SUPFAM" id="SSF103481">
    <property type="entry name" value="Multidrug resistance efflux transporter EmrE"/>
    <property type="match status" value="1"/>
</dbReference>
<feature type="transmembrane region" description="Helical" evidence="6">
    <location>
        <begin position="167"/>
        <end position="184"/>
    </location>
</feature>
<dbReference type="InterPro" id="IPR037185">
    <property type="entry name" value="EmrE-like"/>
</dbReference>
<dbReference type="GO" id="GO:0055085">
    <property type="term" value="P:transmembrane transport"/>
    <property type="evidence" value="ECO:0007669"/>
    <property type="project" value="InterPro"/>
</dbReference>
<keyword evidence="3 6" id="KW-0812">Transmembrane</keyword>
<accession>A0AAW2ZNR0</accession>
<evidence type="ECO:0000313" key="9">
    <source>
        <dbReference type="Proteomes" id="UP001431209"/>
    </source>
</evidence>
<dbReference type="PANTHER" id="PTHR13146:SF0">
    <property type="entry name" value="SOLUTE CARRIER FAMILY 35 MEMBER F6"/>
    <property type="match status" value="1"/>
</dbReference>
<keyword evidence="7" id="KW-0732">Signal</keyword>
<dbReference type="EMBL" id="JAOPGA020001721">
    <property type="protein sequence ID" value="KAL0490816.1"/>
    <property type="molecule type" value="Genomic_DNA"/>
</dbReference>
<feature type="transmembrane region" description="Helical" evidence="6">
    <location>
        <begin position="48"/>
        <end position="76"/>
    </location>
</feature>
<evidence type="ECO:0000313" key="8">
    <source>
        <dbReference type="EMBL" id="KAL0490816.1"/>
    </source>
</evidence>
<evidence type="ECO:0000256" key="2">
    <source>
        <dbReference type="ARBA" id="ARBA00022448"/>
    </source>
</evidence>
<feature type="transmembrane region" description="Helical" evidence="6">
    <location>
        <begin position="335"/>
        <end position="354"/>
    </location>
</feature>
<organism evidence="8 9">
    <name type="scientific">Acrasis kona</name>
    <dbReference type="NCBI Taxonomy" id="1008807"/>
    <lineage>
        <taxon>Eukaryota</taxon>
        <taxon>Discoba</taxon>
        <taxon>Heterolobosea</taxon>
        <taxon>Tetramitia</taxon>
        <taxon>Eutetramitia</taxon>
        <taxon>Acrasidae</taxon>
        <taxon>Acrasis</taxon>
    </lineage>
</organism>
<dbReference type="Proteomes" id="UP001431209">
    <property type="component" value="Unassembled WGS sequence"/>
</dbReference>
<protein>
    <submittedName>
        <fullName evidence="8">Solute carrier family 35 member</fullName>
    </submittedName>
</protein>
<dbReference type="InterPro" id="IPR013657">
    <property type="entry name" value="SCL35B1-4/HUT1"/>
</dbReference>
<evidence type="ECO:0000256" key="4">
    <source>
        <dbReference type="ARBA" id="ARBA00022989"/>
    </source>
</evidence>
<feature type="signal peptide" evidence="7">
    <location>
        <begin position="1"/>
        <end position="24"/>
    </location>
</feature>
<keyword evidence="2" id="KW-0813">Transport</keyword>
<comment type="subcellular location">
    <subcellularLocation>
        <location evidence="1">Membrane</location>
        <topology evidence="1">Multi-pass membrane protein</topology>
    </subcellularLocation>
</comment>
<evidence type="ECO:0000256" key="3">
    <source>
        <dbReference type="ARBA" id="ARBA00022692"/>
    </source>
</evidence>
<feature type="chain" id="PRO_5043946491" evidence="7">
    <location>
        <begin position="25"/>
        <end position="400"/>
    </location>
</feature>
<feature type="transmembrane region" description="Helical" evidence="6">
    <location>
        <begin position="360"/>
        <end position="383"/>
    </location>
</feature>
<gene>
    <name evidence="8" type="ORF">AKO1_009625</name>
</gene>
<evidence type="ECO:0000256" key="5">
    <source>
        <dbReference type="ARBA" id="ARBA00023136"/>
    </source>
</evidence>
<feature type="transmembrane region" description="Helical" evidence="6">
    <location>
        <begin position="264"/>
        <end position="282"/>
    </location>
</feature>
<sequence length="400" mass="44521">MLAGLITFLLAIAMLLTGTMNTLSGKYSDLRVVKGTGDGPPTNFEHPFYQTGAMFIGELSCLFVYFFTLTAAYKFLKSKLLGLFSKSKDPIQTATHTGLDTHQYINESQENISLLQENPAKGLNEEVVTNQRYTNPLLFLIPAACDLGGTTLMNLGLIFTYASVFQMLRGILVVFNAILAVIFLKQKLFWHHWGGILLITIGTGMVGLSSFLNKNNANAPKNPTLGNILVICAQFFAAVQCVVEEAILNKYPAQPLQVVGYEGFWGLCLVTIVLFILYFIPGSDAGSVENFVYATAQVGRDWKLLLATIGSIVSIAFFNFFGITITQRISSTTRSAIDSCRTLFIWVVSLIIGWEVFDWLQLGGFAVLVVGTFIFNEVIRIPYYHQWYLRRKAQTEEQKK</sequence>
<keyword evidence="5 6" id="KW-0472">Membrane</keyword>
<keyword evidence="9" id="KW-1185">Reference proteome</keyword>
<keyword evidence="4 6" id="KW-1133">Transmembrane helix</keyword>
<dbReference type="GO" id="GO:0016020">
    <property type="term" value="C:membrane"/>
    <property type="evidence" value="ECO:0007669"/>
    <property type="project" value="UniProtKB-SubCell"/>
</dbReference>
<feature type="transmembrane region" description="Helical" evidence="6">
    <location>
        <begin position="193"/>
        <end position="212"/>
    </location>
</feature>
<proteinExistence type="predicted"/>
<evidence type="ECO:0000256" key="1">
    <source>
        <dbReference type="ARBA" id="ARBA00004141"/>
    </source>
</evidence>
<comment type="caution">
    <text evidence="8">The sequence shown here is derived from an EMBL/GenBank/DDBJ whole genome shotgun (WGS) entry which is preliminary data.</text>
</comment>
<name>A0AAW2ZNR0_9EUKA</name>
<feature type="transmembrane region" description="Helical" evidence="6">
    <location>
        <begin position="224"/>
        <end position="243"/>
    </location>
</feature>
<feature type="transmembrane region" description="Helical" evidence="6">
    <location>
        <begin position="137"/>
        <end position="161"/>
    </location>
</feature>
<reference evidence="8 9" key="1">
    <citation type="submission" date="2024-03" db="EMBL/GenBank/DDBJ databases">
        <title>The Acrasis kona genome and developmental transcriptomes reveal deep origins of eukaryotic multicellular pathways.</title>
        <authorList>
            <person name="Sheikh S."/>
            <person name="Fu C.-J."/>
            <person name="Brown M.W."/>
            <person name="Baldauf S.L."/>
        </authorList>
    </citation>
    <scope>NUCLEOTIDE SEQUENCE [LARGE SCALE GENOMIC DNA]</scope>
    <source>
        <strain evidence="8 9">ATCC MYA-3509</strain>
    </source>
</reference>
<dbReference type="AlphaFoldDB" id="A0AAW2ZNR0"/>
<dbReference type="PANTHER" id="PTHR13146">
    <property type="match status" value="1"/>
</dbReference>